<proteinExistence type="predicted"/>
<feature type="transmembrane region" description="Helical" evidence="1">
    <location>
        <begin position="140"/>
        <end position="160"/>
    </location>
</feature>
<keyword evidence="1" id="KW-1133">Transmembrane helix</keyword>
<evidence type="ECO:0000313" key="3">
    <source>
        <dbReference type="EMBL" id="MCZ3366019.1"/>
    </source>
</evidence>
<dbReference type="GO" id="GO:0080120">
    <property type="term" value="P:CAAX-box protein maturation"/>
    <property type="evidence" value="ECO:0007669"/>
    <property type="project" value="UniProtKB-ARBA"/>
</dbReference>
<keyword evidence="1" id="KW-0812">Transmembrane</keyword>
<protein>
    <submittedName>
        <fullName evidence="4">Type II CAAX endopeptidase family protein</fullName>
    </submittedName>
</protein>
<comment type="caution">
    <text evidence="4">The sequence shown here is derived from an EMBL/GenBank/DDBJ whole genome shotgun (WGS) entry which is preliminary data.</text>
</comment>
<dbReference type="Pfam" id="PF02517">
    <property type="entry name" value="Rce1-like"/>
    <property type="match status" value="1"/>
</dbReference>
<dbReference type="RefSeq" id="WP_048082216.1">
    <property type="nucleotide sequence ID" value="NZ_JAPVER010000020.1"/>
</dbReference>
<dbReference type="Proteomes" id="UP001074446">
    <property type="component" value="Unassembled WGS sequence"/>
</dbReference>
<reference evidence="4" key="1">
    <citation type="submission" date="2022-12" db="EMBL/GenBank/DDBJ databases">
        <title>Reclassification of two methanogenic archaea species isolated from the Kolyma lowland permafrost.</title>
        <authorList>
            <person name="Trubitsyn V.E."/>
            <person name="Rivkina E.M."/>
            <person name="Shcherbakova V.A."/>
        </authorList>
    </citation>
    <scope>NUCLEOTIDE SEQUENCE</scope>
    <source>
        <strain evidence="3">M2</strain>
        <strain evidence="4">MK4</strain>
    </source>
</reference>
<dbReference type="InterPro" id="IPR003675">
    <property type="entry name" value="Rce1/LyrA-like_dom"/>
</dbReference>
<dbReference type="GO" id="GO:0004175">
    <property type="term" value="F:endopeptidase activity"/>
    <property type="evidence" value="ECO:0007669"/>
    <property type="project" value="UniProtKB-ARBA"/>
</dbReference>
<keyword evidence="5" id="KW-1185">Reference proteome</keyword>
<name>A0A9E5A1I9_9EURY</name>
<feature type="transmembrane region" description="Helical" evidence="1">
    <location>
        <begin position="246"/>
        <end position="265"/>
    </location>
</feature>
<evidence type="ECO:0000259" key="2">
    <source>
        <dbReference type="Pfam" id="PF02517"/>
    </source>
</evidence>
<feature type="transmembrane region" description="Helical" evidence="1">
    <location>
        <begin position="79"/>
        <end position="98"/>
    </location>
</feature>
<evidence type="ECO:0000313" key="5">
    <source>
        <dbReference type="Proteomes" id="UP001068021"/>
    </source>
</evidence>
<keyword evidence="1" id="KW-0472">Membrane</keyword>
<dbReference type="AlphaFoldDB" id="A0A9E5A1I9"/>
<organism evidence="4">
    <name type="scientific">Methanobacterium veterum</name>
    <dbReference type="NCBI Taxonomy" id="408577"/>
    <lineage>
        <taxon>Archaea</taxon>
        <taxon>Methanobacteriati</taxon>
        <taxon>Methanobacteriota</taxon>
        <taxon>Methanomada group</taxon>
        <taxon>Methanobacteria</taxon>
        <taxon>Methanobacteriales</taxon>
        <taxon>Methanobacteriaceae</taxon>
        <taxon>Methanobacterium</taxon>
    </lineage>
</organism>
<dbReference type="PANTHER" id="PTHR43592:SF15">
    <property type="entry name" value="CAAX AMINO TERMINAL PROTEASE FAMILY PROTEIN"/>
    <property type="match status" value="1"/>
</dbReference>
<dbReference type="EMBL" id="JAPVER010000020">
    <property type="protein sequence ID" value="MCZ3366019.1"/>
    <property type="molecule type" value="Genomic_DNA"/>
</dbReference>
<gene>
    <name evidence="4" type="ORF">O3H35_02450</name>
    <name evidence="3" type="ORF">O3H54_09030</name>
</gene>
<feature type="domain" description="CAAX prenyl protease 2/Lysostaphin resistance protein A-like" evidence="2">
    <location>
        <begin position="137"/>
        <end position="220"/>
    </location>
</feature>
<feature type="transmembrane region" description="Helical" evidence="1">
    <location>
        <begin position="42"/>
        <end position="58"/>
    </location>
</feature>
<feature type="transmembrane region" description="Helical" evidence="1">
    <location>
        <begin position="12"/>
        <end position="30"/>
    </location>
</feature>
<dbReference type="PANTHER" id="PTHR43592">
    <property type="entry name" value="CAAX AMINO TERMINAL PROTEASE"/>
    <property type="match status" value="1"/>
</dbReference>
<evidence type="ECO:0000256" key="1">
    <source>
        <dbReference type="SAM" id="Phobius"/>
    </source>
</evidence>
<evidence type="ECO:0000313" key="4">
    <source>
        <dbReference type="EMBL" id="MCZ3371484.1"/>
    </source>
</evidence>
<dbReference type="Proteomes" id="UP001068021">
    <property type="component" value="Unassembled WGS sequence"/>
</dbReference>
<sequence>MANETVFNFIKVRYIALLIIIGMILFFIVLGKFKGIGSPEKSVIFGFYFYAVISFWILRNIKKYSIDYKKFIGFIPADCNWLEVIGIVFAIIILSVGLNELRMYLLSTLNPAVLSYVPGTSTFYTAKDSPIAPLLNFMEFFIGVIIAPIVEEFLFRGFLLHRFTIKWGIRTAVLASSFIFGILHADILGAFLFGLVMCILYLKTGTILVPIFCHMLNNCVAFGMEMLGNIAPKAATTGTVTHVPNVGLALFLTLFSGIIIIYYLYHNFPKRYWVPPYFRKYEE</sequence>
<feature type="transmembrane region" description="Helical" evidence="1">
    <location>
        <begin position="172"/>
        <end position="202"/>
    </location>
</feature>
<accession>A0A9E5A1I9</accession>
<dbReference type="EMBL" id="JAPVES010000024">
    <property type="protein sequence ID" value="MCZ3371484.1"/>
    <property type="molecule type" value="Genomic_DNA"/>
</dbReference>